<protein>
    <submittedName>
        <fullName evidence="1">Uncharacterized protein</fullName>
    </submittedName>
</protein>
<dbReference type="Proteomes" id="UP001186944">
    <property type="component" value="Unassembled WGS sequence"/>
</dbReference>
<evidence type="ECO:0000313" key="2">
    <source>
        <dbReference type="Proteomes" id="UP001186944"/>
    </source>
</evidence>
<organism evidence="1 2">
    <name type="scientific">Pinctada imbricata</name>
    <name type="common">Atlantic pearl-oyster</name>
    <name type="synonym">Pinctada martensii</name>
    <dbReference type="NCBI Taxonomy" id="66713"/>
    <lineage>
        <taxon>Eukaryota</taxon>
        <taxon>Metazoa</taxon>
        <taxon>Spiralia</taxon>
        <taxon>Lophotrochozoa</taxon>
        <taxon>Mollusca</taxon>
        <taxon>Bivalvia</taxon>
        <taxon>Autobranchia</taxon>
        <taxon>Pteriomorphia</taxon>
        <taxon>Pterioida</taxon>
        <taxon>Pterioidea</taxon>
        <taxon>Pteriidae</taxon>
        <taxon>Pinctada</taxon>
    </lineage>
</organism>
<name>A0AA88XN49_PINIB</name>
<evidence type="ECO:0000313" key="1">
    <source>
        <dbReference type="EMBL" id="KAK3084255.1"/>
    </source>
</evidence>
<gene>
    <name evidence="1" type="ORF">FSP39_010714</name>
</gene>
<dbReference type="EMBL" id="VSWD01000013">
    <property type="protein sequence ID" value="KAK3084255.1"/>
    <property type="molecule type" value="Genomic_DNA"/>
</dbReference>
<proteinExistence type="predicted"/>
<sequence>MGSSFSVIHDVNFRHLMTEYFLVCGGDYFCGNISEITGFDIETISNYRDVKMCSPCKCDRFCINRGDCCADIYFAKPVLQCVNRTIIQAREDTDRVQQNQRLMVASCPKGAPENVRKSCENSDVKSKLRHQPVVHYDQLVVYKNKFCANCNNVTLYREWAIDINCSKFADFNFLSSINDVISLAFERKCVIQSTDDNMFGTFRPAVSIQYNVENCISKPYQYAKCNVTGMWVNYDKDIEYACESPFLGEKRMFRNIFCFMCNPSPGKHDKFIDSCNVTGSWNPFDDGLLILCHNLPRSPYTAPFKNVFCFLCNRGQLGNKTFLDVNGDMEEFTVHCWIHSKIPV</sequence>
<comment type="caution">
    <text evidence="1">The sequence shown here is derived from an EMBL/GenBank/DDBJ whole genome shotgun (WGS) entry which is preliminary data.</text>
</comment>
<dbReference type="AlphaFoldDB" id="A0AA88XN49"/>
<accession>A0AA88XN49</accession>
<dbReference type="PANTHER" id="PTHR45902">
    <property type="entry name" value="LATROPHILIN RECEPTOR-LIKE PROTEIN A"/>
    <property type="match status" value="1"/>
</dbReference>
<reference evidence="1" key="1">
    <citation type="submission" date="2019-08" db="EMBL/GenBank/DDBJ databases">
        <title>The improved chromosome-level genome for the pearl oyster Pinctada fucata martensii using PacBio sequencing and Hi-C.</title>
        <authorList>
            <person name="Zheng Z."/>
        </authorList>
    </citation>
    <scope>NUCLEOTIDE SEQUENCE</scope>
    <source>
        <strain evidence="1">ZZ-2019</strain>
        <tissue evidence="1">Adductor muscle</tissue>
    </source>
</reference>
<keyword evidence="2" id="KW-1185">Reference proteome</keyword>
<dbReference type="InterPro" id="IPR053231">
    <property type="entry name" value="GPCR_LN-TM7"/>
</dbReference>
<dbReference type="PANTHER" id="PTHR45902:SF4">
    <property type="entry name" value="G-PROTEIN COUPLED RECEPTORS FAMILY 2 PROFILE 2 DOMAIN-CONTAINING PROTEIN"/>
    <property type="match status" value="1"/>
</dbReference>